<reference evidence="1 2" key="1">
    <citation type="submission" date="2021-08" db="EMBL/GenBank/DDBJ databases">
        <title>Draft genome sequence of Spirulina subsalsa with high tolerance to salinity and hype-accumulation of phycocyanin.</title>
        <authorList>
            <person name="Pei H."/>
            <person name="Jiang L."/>
        </authorList>
    </citation>
    <scope>NUCLEOTIDE SEQUENCE [LARGE SCALE GENOMIC DNA]</scope>
    <source>
        <strain evidence="1 2">FACHB-351</strain>
    </source>
</reference>
<name>A0ABT3L1L0_9CYAN</name>
<evidence type="ECO:0000313" key="2">
    <source>
        <dbReference type="Proteomes" id="UP001526426"/>
    </source>
</evidence>
<protein>
    <submittedName>
        <fullName evidence="1">Uncharacterized protein</fullName>
    </submittedName>
</protein>
<dbReference type="EMBL" id="JAIHOM010000004">
    <property type="protein sequence ID" value="MCW6034915.1"/>
    <property type="molecule type" value="Genomic_DNA"/>
</dbReference>
<dbReference type="RefSeq" id="WP_265262573.1">
    <property type="nucleotide sequence ID" value="NZ_JAIHOM010000004.1"/>
</dbReference>
<dbReference type="Proteomes" id="UP001526426">
    <property type="component" value="Unassembled WGS sequence"/>
</dbReference>
<evidence type="ECO:0000313" key="1">
    <source>
        <dbReference type="EMBL" id="MCW6034915.1"/>
    </source>
</evidence>
<comment type="caution">
    <text evidence="1">The sequence shown here is derived from an EMBL/GenBank/DDBJ whole genome shotgun (WGS) entry which is preliminary data.</text>
</comment>
<accession>A0ABT3L1L0</accession>
<gene>
    <name evidence="1" type="ORF">K4A83_01315</name>
</gene>
<proteinExistence type="predicted"/>
<sequence>MHSSHDLWQRNSPYWQDAFVQQNLILLAYTAHCGYLSQGRGLLVCEITEKIPRTINWQLEQVKFTQRFIAQNEAACHFQQINLEWEAIPDLIQAIATYDPTYEIIVSLQGNDTVEVHCLQSKTPLCTIHDQVRRRWSEFHLENPTLGN</sequence>
<keyword evidence="2" id="KW-1185">Reference proteome</keyword>
<organism evidence="1 2">
    <name type="scientific">Spirulina subsalsa FACHB-351</name>
    <dbReference type="NCBI Taxonomy" id="234711"/>
    <lineage>
        <taxon>Bacteria</taxon>
        <taxon>Bacillati</taxon>
        <taxon>Cyanobacteriota</taxon>
        <taxon>Cyanophyceae</taxon>
        <taxon>Spirulinales</taxon>
        <taxon>Spirulinaceae</taxon>
        <taxon>Spirulina</taxon>
    </lineage>
</organism>